<protein>
    <recommendedName>
        <fullName evidence="1">Potassium channel tetramerisation-type BTB domain-containing protein</fullName>
    </recommendedName>
</protein>
<sequence length="427" mass="50652">MDFGQKKFKIEKYIIKYYLTIYCLINLLPMNLINNTNDPVITLKTLNGDIQTKHSTIEHCTGLLELLDKNTNIITINHSHYFVDNLLNYLRGNGDEKYLLKYAYDLKNLGIEMTKENYVFINIGGKIIYISKILLTTYFEYFEIFFENYAQYDPDYSKILIDKSSILFDEIIRSLALDLNKNIQFQKEISFYGLKEIKKFFDLENLRYYNLSRYSRQIMYFDSISNLKLENGKYVYEIDNEVEMTIFLISKIPINLNDIVIKNTTDKFKKYKIFGHHKMILSRHSNPRLIFPEHLSSVKILKLCHNSILDLQEKISHSQKLNLDNITENYIEFNFNNSVYGKCLINKITINTNINLKYMTRIELYNNNKLICCSSLKLVYTDSDNNPGYEIIGIKDMFFDEETLIRIYIIDVYDNDEMTISFDCLYK</sequence>
<evidence type="ECO:0000259" key="1">
    <source>
        <dbReference type="Pfam" id="PF02214"/>
    </source>
</evidence>
<dbReference type="EMBL" id="MG779389">
    <property type="protein sequence ID" value="AUV58959.1"/>
    <property type="molecule type" value="Genomic_DNA"/>
</dbReference>
<dbReference type="InterPro" id="IPR003131">
    <property type="entry name" value="T1-type_BTB"/>
</dbReference>
<dbReference type="Pfam" id="PF02214">
    <property type="entry name" value="BTB_2"/>
    <property type="match status" value="1"/>
</dbReference>
<accession>A0A2K9V9S9</accession>
<dbReference type="GO" id="GO:0051260">
    <property type="term" value="P:protein homooligomerization"/>
    <property type="evidence" value="ECO:0007669"/>
    <property type="project" value="InterPro"/>
</dbReference>
<dbReference type="SUPFAM" id="SSF54695">
    <property type="entry name" value="POZ domain"/>
    <property type="match status" value="1"/>
</dbReference>
<organism evidence="2">
    <name type="scientific">Bandra megavirus</name>
    <dbReference type="NCBI Taxonomy" id="2071566"/>
    <lineage>
        <taxon>Viruses</taxon>
        <taxon>Varidnaviria</taxon>
        <taxon>Bamfordvirae</taxon>
        <taxon>Nucleocytoviricota</taxon>
        <taxon>Megaviricetes</taxon>
        <taxon>Imitervirales</taxon>
        <taxon>Mimiviridae</taxon>
        <taxon>Megamimivirinae</taxon>
        <taxon>Megavirus</taxon>
    </lineage>
</organism>
<feature type="domain" description="Potassium channel tetramerisation-type BTB" evidence="1">
    <location>
        <begin position="119"/>
        <end position="196"/>
    </location>
</feature>
<dbReference type="Gene3D" id="3.30.710.10">
    <property type="entry name" value="Potassium Channel Kv1.1, Chain A"/>
    <property type="match status" value="1"/>
</dbReference>
<evidence type="ECO:0000313" key="2">
    <source>
        <dbReference type="EMBL" id="AUV58959.1"/>
    </source>
</evidence>
<reference evidence="2" key="1">
    <citation type="submission" date="2018-01" db="EMBL/GenBank/DDBJ databases">
        <title>Draft genome sequence of Bandra megavirus.</title>
        <authorList>
            <person name="Chatterjee A."/>
            <person name="Yadav R."/>
            <person name="Kondabagil K."/>
        </authorList>
    </citation>
    <scope>NUCLEOTIDE SEQUENCE</scope>
    <source>
        <strain evidence="2">KK-1</strain>
    </source>
</reference>
<dbReference type="InterPro" id="IPR011333">
    <property type="entry name" value="SKP1/BTB/POZ_sf"/>
</dbReference>
<proteinExistence type="predicted"/>
<name>A0A2K9V9S9_9VIRU</name>